<dbReference type="Proteomes" id="UP001595814">
    <property type="component" value="Unassembled WGS sequence"/>
</dbReference>
<evidence type="ECO:0008006" key="3">
    <source>
        <dbReference type="Google" id="ProtNLM"/>
    </source>
</evidence>
<keyword evidence="2" id="KW-1185">Reference proteome</keyword>
<organism evidence="1 2">
    <name type="scientific">Euzebyella saccharophila</name>
    <dbReference type="NCBI Taxonomy" id="679664"/>
    <lineage>
        <taxon>Bacteria</taxon>
        <taxon>Pseudomonadati</taxon>
        <taxon>Bacteroidota</taxon>
        <taxon>Flavobacteriia</taxon>
        <taxon>Flavobacteriales</taxon>
        <taxon>Flavobacteriaceae</taxon>
        <taxon>Euzebyella</taxon>
    </lineage>
</organism>
<gene>
    <name evidence="1" type="ORF">ACFOUT_13920</name>
</gene>
<name>A0ABV8JTL3_9FLAO</name>
<sequence length="395" mass="45769">MKNTIFFISVLCLAAACSGVKKTQKALNVGDYGNAIQTSVNTLAQNKGKKSSQPYILMLEEAYKKNTERELKHIEFLESDENPAHFEEIYESYVNLHQIQEKIKPLLPLYVEGENRKARFIFKDYQDDIIDSKDDLAEFLYENASSLLLEANSKQDYRKAYDDFTYLEEINPGYDDTANKISEAYEKGLDFVSVDLVNNSNVIIPARLEEELLNFDVYGLDQLWTKYHSNPQPNIDYDYHMQLSLININISPEHVSEKQLIKERQIKDGYKYATDRKGNILKDSLGNKIKVDKFKTVKCNFYQFTQLKSAKVDGFVRFTDLTTRQQIDSYPISSEFIFEHVYARHDGDKRAIDNDLTPLLKLGAVPFPSNEQMVYDAGEDIKNRLKSILKRQRFN</sequence>
<protein>
    <recommendedName>
        <fullName evidence="3">Lipoprotein</fullName>
    </recommendedName>
</protein>
<dbReference type="PROSITE" id="PS51257">
    <property type="entry name" value="PROKAR_LIPOPROTEIN"/>
    <property type="match status" value="1"/>
</dbReference>
<comment type="caution">
    <text evidence="1">The sequence shown here is derived from an EMBL/GenBank/DDBJ whole genome shotgun (WGS) entry which is preliminary data.</text>
</comment>
<evidence type="ECO:0000313" key="2">
    <source>
        <dbReference type="Proteomes" id="UP001595814"/>
    </source>
</evidence>
<dbReference type="EMBL" id="JBHSAW010000010">
    <property type="protein sequence ID" value="MFC4096981.1"/>
    <property type="molecule type" value="Genomic_DNA"/>
</dbReference>
<accession>A0ABV8JTL3</accession>
<proteinExistence type="predicted"/>
<reference evidence="2" key="1">
    <citation type="journal article" date="2019" name="Int. J. Syst. Evol. Microbiol.">
        <title>The Global Catalogue of Microorganisms (GCM) 10K type strain sequencing project: providing services to taxonomists for standard genome sequencing and annotation.</title>
        <authorList>
            <consortium name="The Broad Institute Genomics Platform"/>
            <consortium name="The Broad Institute Genome Sequencing Center for Infectious Disease"/>
            <person name="Wu L."/>
            <person name="Ma J."/>
        </authorList>
    </citation>
    <scope>NUCLEOTIDE SEQUENCE [LARGE SCALE GENOMIC DNA]</scope>
    <source>
        <strain evidence="2">CECT 7477</strain>
    </source>
</reference>
<evidence type="ECO:0000313" key="1">
    <source>
        <dbReference type="EMBL" id="MFC4096981.1"/>
    </source>
</evidence>
<dbReference type="RefSeq" id="WP_192461707.1">
    <property type="nucleotide sequence ID" value="NZ_JACYFJ010000002.1"/>
</dbReference>